<evidence type="ECO:0000313" key="1">
    <source>
        <dbReference type="EMBL" id="JAH27214.1"/>
    </source>
</evidence>
<sequence length="45" mass="5287">MKLDLSHKERSLESSPIETLPLEYLYYFTEVLACMGNNKTQKMHP</sequence>
<dbReference type="EMBL" id="GBXM01081363">
    <property type="protein sequence ID" value="JAH27214.1"/>
    <property type="molecule type" value="Transcribed_RNA"/>
</dbReference>
<name>A0A0E9RDN1_ANGAN</name>
<reference evidence="1" key="2">
    <citation type="journal article" date="2015" name="Fish Shellfish Immunol.">
        <title>Early steps in the European eel (Anguilla anguilla)-Vibrio vulnificus interaction in the gills: Role of the RtxA13 toxin.</title>
        <authorList>
            <person name="Callol A."/>
            <person name="Pajuelo D."/>
            <person name="Ebbesson L."/>
            <person name="Teles M."/>
            <person name="MacKenzie S."/>
            <person name="Amaro C."/>
        </authorList>
    </citation>
    <scope>NUCLEOTIDE SEQUENCE</scope>
</reference>
<reference evidence="1" key="1">
    <citation type="submission" date="2014-11" db="EMBL/GenBank/DDBJ databases">
        <authorList>
            <person name="Amaro Gonzalez C."/>
        </authorList>
    </citation>
    <scope>NUCLEOTIDE SEQUENCE</scope>
</reference>
<protein>
    <submittedName>
        <fullName evidence="1">Uncharacterized protein</fullName>
    </submittedName>
</protein>
<accession>A0A0E9RDN1</accession>
<proteinExistence type="predicted"/>
<organism evidence="1">
    <name type="scientific">Anguilla anguilla</name>
    <name type="common">European freshwater eel</name>
    <name type="synonym">Muraena anguilla</name>
    <dbReference type="NCBI Taxonomy" id="7936"/>
    <lineage>
        <taxon>Eukaryota</taxon>
        <taxon>Metazoa</taxon>
        <taxon>Chordata</taxon>
        <taxon>Craniata</taxon>
        <taxon>Vertebrata</taxon>
        <taxon>Euteleostomi</taxon>
        <taxon>Actinopterygii</taxon>
        <taxon>Neopterygii</taxon>
        <taxon>Teleostei</taxon>
        <taxon>Anguilliformes</taxon>
        <taxon>Anguillidae</taxon>
        <taxon>Anguilla</taxon>
    </lineage>
</organism>
<dbReference type="AlphaFoldDB" id="A0A0E9RDN1"/>